<accession>A0AAU7CAY4</accession>
<evidence type="ECO:0008006" key="2">
    <source>
        <dbReference type="Google" id="ProtNLM"/>
    </source>
</evidence>
<dbReference type="AlphaFoldDB" id="A0AAU7CAY4"/>
<gene>
    <name evidence="1" type="ORF">V5E97_26510</name>
</gene>
<proteinExistence type="predicted"/>
<dbReference type="InterPro" id="IPR029058">
    <property type="entry name" value="AB_hydrolase_fold"/>
</dbReference>
<dbReference type="EMBL" id="CP155447">
    <property type="protein sequence ID" value="XBH01876.1"/>
    <property type="molecule type" value="Genomic_DNA"/>
</dbReference>
<reference evidence="1" key="1">
    <citation type="submission" date="2024-05" db="EMBL/GenBank/DDBJ databases">
        <title>Planctomycetes of the genus Singulisphaera possess chitinolytic capabilities.</title>
        <authorList>
            <person name="Ivanova A."/>
        </authorList>
    </citation>
    <scope>NUCLEOTIDE SEQUENCE</scope>
    <source>
        <strain evidence="1">Ch08T</strain>
    </source>
</reference>
<organism evidence="1">
    <name type="scientific">Singulisphaera sp. Ch08</name>
    <dbReference type="NCBI Taxonomy" id="3120278"/>
    <lineage>
        <taxon>Bacteria</taxon>
        <taxon>Pseudomonadati</taxon>
        <taxon>Planctomycetota</taxon>
        <taxon>Planctomycetia</taxon>
        <taxon>Isosphaerales</taxon>
        <taxon>Isosphaeraceae</taxon>
        <taxon>Singulisphaera</taxon>
    </lineage>
</organism>
<sequence>MSRRRLSLALLVVINLAGCSSLNSLRVREPEPRPGGHGLSARSRGVLKSHHLLATFKHHPELSALALRPAAESGRDPDAVLALAEVSYRVGRQIDAIQPRKAMKWYRDGAAYAAFALGSGNVNDAVLAGEVHDASVARLVRLVARSPVSLSRKPWATSLAEAGVTATSSRSFLRPARVETIHVASDLRVRGMNAYHSRDGMGVPVVACRYVDHDAPLDVQDTLYGLELILPATAVMRPMGNLEGGAWRRMPVHLELCDSYNQDRVAIGGRSFMMAANFTAPTAYEANRSEARNLGVLGTLNPIKAKELAGVLMPRPYEPGKIPVVFIHGLASQPSTWLTAYNDLLSDPEIRKKYQLWAVRYPSGEPMAVSSDIIKKLIRETCKKLDPMGSDQALNGMVVVGHSMGGIMTKGMISDTGDALWNAGFTRPLESVVASDSTRKMLADYYFLKPEPYIARAVLIAAPLAGSREAVTVPGRLTSRFIRPEDVLQPIRDQLIADNGVDLIQPYFRPKLLNGVNGLNPENPSLKVIKESPIAPRIPFHTIIAVLNPGSDIPMDRITDGLVRYPSAHLEGAQSEYFVRSWHTCLTKPETSAEVLRILHLHLDELAARSAPAPDDKVRRGSP</sequence>
<dbReference type="Gene3D" id="3.40.50.1820">
    <property type="entry name" value="alpha/beta hydrolase"/>
    <property type="match status" value="1"/>
</dbReference>
<dbReference type="RefSeq" id="WP_406694621.1">
    <property type="nucleotide sequence ID" value="NZ_CP155447.1"/>
</dbReference>
<protein>
    <recommendedName>
        <fullName evidence="2">AB hydrolase-1 domain-containing protein</fullName>
    </recommendedName>
</protein>
<dbReference type="SUPFAM" id="SSF53474">
    <property type="entry name" value="alpha/beta-Hydrolases"/>
    <property type="match status" value="1"/>
</dbReference>
<name>A0AAU7CAY4_9BACT</name>
<evidence type="ECO:0000313" key="1">
    <source>
        <dbReference type="EMBL" id="XBH01876.1"/>
    </source>
</evidence>